<dbReference type="SUPFAM" id="SSF47954">
    <property type="entry name" value="Cyclin-like"/>
    <property type="match status" value="1"/>
</dbReference>
<dbReference type="InterPro" id="IPR004367">
    <property type="entry name" value="Cyclin_C-dom"/>
</dbReference>
<keyword evidence="1" id="KW-0195">Cyclin</keyword>
<feature type="region of interest" description="Disordered" evidence="2">
    <location>
        <begin position="284"/>
        <end position="340"/>
    </location>
</feature>
<dbReference type="Gene3D" id="1.10.472.10">
    <property type="entry name" value="Cyclin-like"/>
    <property type="match status" value="2"/>
</dbReference>
<evidence type="ECO:0000256" key="1">
    <source>
        <dbReference type="ARBA" id="ARBA00023127"/>
    </source>
</evidence>
<accession>A0ABD3P6Z0</accession>
<evidence type="ECO:0000313" key="6">
    <source>
        <dbReference type="Proteomes" id="UP001530400"/>
    </source>
</evidence>
<feature type="domain" description="Cyclin C-terminal" evidence="4">
    <location>
        <begin position="206"/>
        <end position="286"/>
    </location>
</feature>
<dbReference type="AlphaFoldDB" id="A0ABD3P6Z0"/>
<dbReference type="EMBL" id="JALLPJ020000745">
    <property type="protein sequence ID" value="KAL3783925.1"/>
    <property type="molecule type" value="Genomic_DNA"/>
</dbReference>
<gene>
    <name evidence="5" type="ORF">ACHAWO_012814</name>
</gene>
<dbReference type="Proteomes" id="UP001530400">
    <property type="component" value="Unassembled WGS sequence"/>
</dbReference>
<dbReference type="InterPro" id="IPR036915">
    <property type="entry name" value="Cyclin-like_sf"/>
</dbReference>
<organism evidence="5 6">
    <name type="scientific">Cyclotella atomus</name>
    <dbReference type="NCBI Taxonomy" id="382360"/>
    <lineage>
        <taxon>Eukaryota</taxon>
        <taxon>Sar</taxon>
        <taxon>Stramenopiles</taxon>
        <taxon>Ochrophyta</taxon>
        <taxon>Bacillariophyta</taxon>
        <taxon>Coscinodiscophyceae</taxon>
        <taxon>Thalassiosirophycidae</taxon>
        <taxon>Stephanodiscales</taxon>
        <taxon>Stephanodiscaceae</taxon>
        <taxon>Cyclotella</taxon>
    </lineage>
</organism>
<evidence type="ECO:0000256" key="2">
    <source>
        <dbReference type="SAM" id="MobiDB-lite"/>
    </source>
</evidence>
<dbReference type="InterPro" id="IPR006671">
    <property type="entry name" value="Cyclin_N"/>
</dbReference>
<feature type="compositionally biased region" description="Polar residues" evidence="2">
    <location>
        <begin position="293"/>
        <end position="307"/>
    </location>
</feature>
<reference evidence="5 6" key="1">
    <citation type="submission" date="2024-10" db="EMBL/GenBank/DDBJ databases">
        <title>Updated reference genomes for cyclostephanoid diatoms.</title>
        <authorList>
            <person name="Roberts W.R."/>
            <person name="Alverson A.J."/>
        </authorList>
    </citation>
    <scope>NUCLEOTIDE SEQUENCE [LARGE SCALE GENOMIC DNA]</scope>
    <source>
        <strain evidence="5 6">AJA010-31</strain>
    </source>
</reference>
<keyword evidence="6" id="KW-1185">Reference proteome</keyword>
<evidence type="ECO:0008006" key="7">
    <source>
        <dbReference type="Google" id="ProtNLM"/>
    </source>
</evidence>
<protein>
    <recommendedName>
        <fullName evidence="7">Cyclin N-terminal domain-containing protein</fullName>
    </recommendedName>
</protein>
<comment type="caution">
    <text evidence="5">The sequence shown here is derived from an EMBL/GenBank/DDBJ whole genome shotgun (WGS) entry which is preliminary data.</text>
</comment>
<proteinExistence type="predicted"/>
<dbReference type="Pfam" id="PF00134">
    <property type="entry name" value="Cyclin_N"/>
    <property type="match status" value="1"/>
</dbReference>
<name>A0ABD3P6Z0_9STRA</name>
<evidence type="ECO:0000313" key="5">
    <source>
        <dbReference type="EMBL" id="KAL3783925.1"/>
    </source>
</evidence>
<feature type="domain" description="Cyclin N-terminal" evidence="3">
    <location>
        <begin position="42"/>
        <end position="174"/>
    </location>
</feature>
<evidence type="ECO:0000259" key="3">
    <source>
        <dbReference type="Pfam" id="PF00134"/>
    </source>
</evidence>
<evidence type="ECO:0000259" key="4">
    <source>
        <dbReference type="Pfam" id="PF02984"/>
    </source>
</evidence>
<dbReference type="Pfam" id="PF02984">
    <property type="entry name" value="Cyclin_C"/>
    <property type="match status" value="1"/>
</dbReference>
<sequence length="340" mass="37025">MTLINVISLSSIPEDIPQLLAVAEDTALELLSQWQALSSRIPSYLPLSPLHSIESSRTQLCEWAYLLVDHYNIERSVVSIAFSMFDRYILTTLHNNTNGGNNTNEIGGGAKKLELAALSCVYTAIKVHSTSGRLPSCMLAKLARTNSGEAKRFSIQEIECMEYEICSVLGWRVNPPVVGMFLDLALRFVEANISDGGVDVEWMGGVRDLAVFLVEISVIDVYFSNVSPASVAIGSVLVALEEVASSTDAASSRRVIESLHVDARESGECAHRLAQHYANWKQAEENKRRMGSASPTGVCRSTSSLSTEGDKGSSLEDEFEGEVVETSSPTKQGKRKRSSS</sequence>